<feature type="region of interest" description="Disordered" evidence="1">
    <location>
        <begin position="28"/>
        <end position="53"/>
    </location>
</feature>
<protein>
    <submittedName>
        <fullName evidence="2">Uncharacterized protein</fullName>
    </submittedName>
</protein>
<dbReference type="Proteomes" id="UP001612741">
    <property type="component" value="Unassembled WGS sequence"/>
</dbReference>
<gene>
    <name evidence="2" type="ORF">ACIBG2_10970</name>
</gene>
<evidence type="ECO:0000313" key="2">
    <source>
        <dbReference type="EMBL" id="MFI6497900.1"/>
    </source>
</evidence>
<sequence>MSVPQDGTDGLGDHTLDEALTLLPELGHLGVGRTTDPNADDLSEQLVRRSRPGLSAVVETCPRHKLARPVRSGRPARPSPRRWCWKPP</sequence>
<evidence type="ECO:0000313" key="3">
    <source>
        <dbReference type="Proteomes" id="UP001612741"/>
    </source>
</evidence>
<dbReference type="EMBL" id="JBITGY010000003">
    <property type="protein sequence ID" value="MFI6497900.1"/>
    <property type="molecule type" value="Genomic_DNA"/>
</dbReference>
<dbReference type="RefSeq" id="WP_397081140.1">
    <property type="nucleotide sequence ID" value="NZ_JBITGY010000003.1"/>
</dbReference>
<reference evidence="2 3" key="1">
    <citation type="submission" date="2024-10" db="EMBL/GenBank/DDBJ databases">
        <title>The Natural Products Discovery Center: Release of the First 8490 Sequenced Strains for Exploring Actinobacteria Biosynthetic Diversity.</title>
        <authorList>
            <person name="Kalkreuter E."/>
            <person name="Kautsar S.A."/>
            <person name="Yang D."/>
            <person name="Bader C.D."/>
            <person name="Teijaro C.N."/>
            <person name="Fluegel L."/>
            <person name="Davis C.M."/>
            <person name="Simpson J.R."/>
            <person name="Lauterbach L."/>
            <person name="Steele A.D."/>
            <person name="Gui C."/>
            <person name="Meng S."/>
            <person name="Li G."/>
            <person name="Viehrig K."/>
            <person name="Ye F."/>
            <person name="Su P."/>
            <person name="Kiefer A.F."/>
            <person name="Nichols A."/>
            <person name="Cepeda A.J."/>
            <person name="Yan W."/>
            <person name="Fan B."/>
            <person name="Jiang Y."/>
            <person name="Adhikari A."/>
            <person name="Zheng C.-J."/>
            <person name="Schuster L."/>
            <person name="Cowan T.M."/>
            <person name="Smanski M.J."/>
            <person name="Chevrette M.G."/>
            <person name="De Carvalho L.P.S."/>
            <person name="Shen B."/>
        </authorList>
    </citation>
    <scope>NUCLEOTIDE SEQUENCE [LARGE SCALE GENOMIC DNA]</scope>
    <source>
        <strain evidence="2 3">NPDC050545</strain>
    </source>
</reference>
<name>A0ABW7YQL5_9ACTN</name>
<keyword evidence="3" id="KW-1185">Reference proteome</keyword>
<evidence type="ECO:0000256" key="1">
    <source>
        <dbReference type="SAM" id="MobiDB-lite"/>
    </source>
</evidence>
<comment type="caution">
    <text evidence="2">The sequence shown here is derived from an EMBL/GenBank/DDBJ whole genome shotgun (WGS) entry which is preliminary data.</text>
</comment>
<organism evidence="2 3">
    <name type="scientific">Nonomuraea typhae</name>
    <dbReference type="NCBI Taxonomy" id="2603600"/>
    <lineage>
        <taxon>Bacteria</taxon>
        <taxon>Bacillati</taxon>
        <taxon>Actinomycetota</taxon>
        <taxon>Actinomycetes</taxon>
        <taxon>Streptosporangiales</taxon>
        <taxon>Streptosporangiaceae</taxon>
        <taxon>Nonomuraea</taxon>
    </lineage>
</organism>
<accession>A0ABW7YQL5</accession>
<feature type="region of interest" description="Disordered" evidence="1">
    <location>
        <begin position="65"/>
        <end position="88"/>
    </location>
</feature>
<feature type="compositionally biased region" description="Basic residues" evidence="1">
    <location>
        <begin position="79"/>
        <end position="88"/>
    </location>
</feature>
<proteinExistence type="predicted"/>